<sequence>MNQLNNAFTIFLSLLVEAMPFLLLGVLLSGLLLLFIEESKLIAIMPRNPILGAFFGSAMGFLFPVCECGNVPVARRLLMQGVPVPVAIGFLLAAPTINPIVIWSTWIAFRDQPEIVVMRVGFSLLIATIVGCVFSLQPDPRPMLQPAVARSLIIFPDKTEQASVVEDKPFLLQSGTFLLGQSGQTLRMDSTVLQASLVASSNKKPLADRLNLLLENTVQELRELGGVLVLGSAIAAAIQVLIPREVVLQLGQGPITSIAAMMLLAGLLSICSTVDAFFALSFAATFTSGSLLAFLVFGPMIDLKGVGLMLSVFRPKAVFYLFGLAALLTFLLTLIINFHVS</sequence>
<dbReference type="EMBL" id="CP003620">
    <property type="protein sequence ID" value="AFZ11817.1"/>
    <property type="molecule type" value="Genomic_DNA"/>
</dbReference>
<keyword evidence="4 7" id="KW-0812">Transmembrane</keyword>
<organism evidence="8 9">
    <name type="scientific">Crinalium epipsammum PCC 9333</name>
    <dbReference type="NCBI Taxonomy" id="1173022"/>
    <lineage>
        <taxon>Bacteria</taxon>
        <taxon>Bacillati</taxon>
        <taxon>Cyanobacteriota</taxon>
        <taxon>Cyanophyceae</taxon>
        <taxon>Gomontiellales</taxon>
        <taxon>Gomontiellaceae</taxon>
        <taxon>Crinalium</taxon>
    </lineage>
</organism>
<feature type="transmembrane region" description="Helical" evidence="7">
    <location>
        <begin position="318"/>
        <end position="340"/>
    </location>
</feature>
<dbReference type="KEGG" id="cep:Cri9333_0902"/>
<feature type="transmembrane region" description="Helical" evidence="7">
    <location>
        <begin position="254"/>
        <end position="270"/>
    </location>
</feature>
<dbReference type="OrthoDB" id="9810876at2"/>
<evidence type="ECO:0000313" key="9">
    <source>
        <dbReference type="Proteomes" id="UP000010472"/>
    </source>
</evidence>
<dbReference type="PANTHER" id="PTHR34184">
    <property type="entry name" value="UPF0718 PROTEIN YCGR"/>
    <property type="match status" value="1"/>
</dbReference>
<evidence type="ECO:0000256" key="4">
    <source>
        <dbReference type="ARBA" id="ARBA00022692"/>
    </source>
</evidence>
<dbReference type="InterPro" id="IPR005524">
    <property type="entry name" value="DUF318"/>
</dbReference>
<evidence type="ECO:0000313" key="8">
    <source>
        <dbReference type="EMBL" id="AFZ11817.1"/>
    </source>
</evidence>
<feature type="transmembrane region" description="Helical" evidence="7">
    <location>
        <begin position="48"/>
        <end position="66"/>
    </location>
</feature>
<feature type="transmembrane region" description="Helical" evidence="7">
    <location>
        <begin position="116"/>
        <end position="136"/>
    </location>
</feature>
<evidence type="ECO:0000256" key="5">
    <source>
        <dbReference type="ARBA" id="ARBA00022989"/>
    </source>
</evidence>
<dbReference type="Pfam" id="PF03773">
    <property type="entry name" value="ArsP_1"/>
    <property type="match status" value="1"/>
</dbReference>
<dbReference type="InterPro" id="IPR052923">
    <property type="entry name" value="UPF0718"/>
</dbReference>
<feature type="transmembrane region" description="Helical" evidence="7">
    <location>
        <begin position="6"/>
        <end position="36"/>
    </location>
</feature>
<feature type="transmembrane region" description="Helical" evidence="7">
    <location>
        <begin position="224"/>
        <end position="242"/>
    </location>
</feature>
<name>K9VWF1_9CYAN</name>
<dbReference type="HOGENOM" id="CLU_039914_2_0_3"/>
<keyword evidence="3" id="KW-1003">Cell membrane</keyword>
<comment type="similarity">
    <text evidence="2">Belongs to the UPF0718 family.</text>
</comment>
<evidence type="ECO:0000256" key="1">
    <source>
        <dbReference type="ARBA" id="ARBA00004651"/>
    </source>
</evidence>
<dbReference type="AlphaFoldDB" id="K9VWF1"/>
<protein>
    <recommendedName>
        <fullName evidence="10">Permease</fullName>
    </recommendedName>
</protein>
<gene>
    <name evidence="8" type="ORF">Cri9333_0902</name>
</gene>
<keyword evidence="5 7" id="KW-1133">Transmembrane helix</keyword>
<feature type="transmembrane region" description="Helical" evidence="7">
    <location>
        <begin position="276"/>
        <end position="297"/>
    </location>
</feature>
<dbReference type="PATRIC" id="fig|1173022.3.peg.978"/>
<dbReference type="Proteomes" id="UP000010472">
    <property type="component" value="Chromosome"/>
</dbReference>
<evidence type="ECO:0000256" key="7">
    <source>
        <dbReference type="SAM" id="Phobius"/>
    </source>
</evidence>
<reference evidence="8 9" key="1">
    <citation type="submission" date="2012-06" db="EMBL/GenBank/DDBJ databases">
        <title>Finished chromosome of genome of Crinalium epipsammum PCC 9333.</title>
        <authorList>
            <consortium name="US DOE Joint Genome Institute"/>
            <person name="Gugger M."/>
            <person name="Coursin T."/>
            <person name="Rippka R."/>
            <person name="Tandeau De Marsac N."/>
            <person name="Huntemann M."/>
            <person name="Wei C.-L."/>
            <person name="Han J."/>
            <person name="Detter J.C."/>
            <person name="Han C."/>
            <person name="Tapia R."/>
            <person name="Davenport K."/>
            <person name="Daligault H."/>
            <person name="Erkkila T."/>
            <person name="Gu W."/>
            <person name="Munk A.C.C."/>
            <person name="Teshima H."/>
            <person name="Xu Y."/>
            <person name="Chain P."/>
            <person name="Chen A."/>
            <person name="Krypides N."/>
            <person name="Mavromatis K."/>
            <person name="Markowitz V."/>
            <person name="Szeto E."/>
            <person name="Ivanova N."/>
            <person name="Mikhailova N."/>
            <person name="Ovchinnikova G."/>
            <person name="Pagani I."/>
            <person name="Pati A."/>
            <person name="Goodwin L."/>
            <person name="Peters L."/>
            <person name="Pitluck S."/>
            <person name="Woyke T."/>
            <person name="Kerfeld C."/>
        </authorList>
    </citation>
    <scope>NUCLEOTIDE SEQUENCE [LARGE SCALE GENOMIC DNA]</scope>
    <source>
        <strain evidence="8 9">PCC 9333</strain>
    </source>
</reference>
<dbReference type="PANTHER" id="PTHR34184:SF4">
    <property type="entry name" value="UPF0718 PROTEIN YCGR"/>
    <property type="match status" value="1"/>
</dbReference>
<evidence type="ECO:0000256" key="3">
    <source>
        <dbReference type="ARBA" id="ARBA00022475"/>
    </source>
</evidence>
<evidence type="ECO:0000256" key="2">
    <source>
        <dbReference type="ARBA" id="ARBA00006386"/>
    </source>
</evidence>
<comment type="subcellular location">
    <subcellularLocation>
        <location evidence="1">Cell membrane</location>
        <topology evidence="1">Multi-pass membrane protein</topology>
    </subcellularLocation>
</comment>
<proteinExistence type="inferred from homology"/>
<dbReference type="eggNOG" id="COG0701">
    <property type="taxonomic scope" value="Bacteria"/>
</dbReference>
<evidence type="ECO:0000256" key="6">
    <source>
        <dbReference type="ARBA" id="ARBA00023136"/>
    </source>
</evidence>
<dbReference type="STRING" id="1173022.Cri9333_0902"/>
<accession>K9VWF1</accession>
<keyword evidence="6 7" id="KW-0472">Membrane</keyword>
<dbReference type="RefSeq" id="WP_015201939.1">
    <property type="nucleotide sequence ID" value="NC_019753.1"/>
</dbReference>
<keyword evidence="9" id="KW-1185">Reference proteome</keyword>
<feature type="transmembrane region" description="Helical" evidence="7">
    <location>
        <begin position="86"/>
        <end position="109"/>
    </location>
</feature>
<evidence type="ECO:0008006" key="10">
    <source>
        <dbReference type="Google" id="ProtNLM"/>
    </source>
</evidence>
<dbReference type="GO" id="GO:0005886">
    <property type="term" value="C:plasma membrane"/>
    <property type="evidence" value="ECO:0007669"/>
    <property type="project" value="UniProtKB-SubCell"/>
</dbReference>